<reference evidence="1" key="2">
    <citation type="journal article" date="2021" name="PeerJ">
        <title>Extensive microbial diversity within the chicken gut microbiome revealed by metagenomics and culture.</title>
        <authorList>
            <person name="Gilroy R."/>
            <person name="Ravi A."/>
            <person name="Getino M."/>
            <person name="Pursley I."/>
            <person name="Horton D.L."/>
            <person name="Alikhan N.F."/>
            <person name="Baker D."/>
            <person name="Gharbi K."/>
            <person name="Hall N."/>
            <person name="Watson M."/>
            <person name="Adriaenssens E.M."/>
            <person name="Foster-Nyarko E."/>
            <person name="Jarju S."/>
            <person name="Secka A."/>
            <person name="Antonio M."/>
            <person name="Oren A."/>
            <person name="Chaudhuri R.R."/>
            <person name="La Ragione R."/>
            <person name="Hildebrand F."/>
            <person name="Pallen M.J."/>
        </authorList>
    </citation>
    <scope>NUCLEOTIDE SEQUENCE</scope>
    <source>
        <strain evidence="1">CHK195-11698</strain>
    </source>
</reference>
<comment type="caution">
    <text evidence="1">The sequence shown here is derived from an EMBL/GenBank/DDBJ whole genome shotgun (WGS) entry which is preliminary data.</text>
</comment>
<dbReference type="AlphaFoldDB" id="A0A9D1HQV7"/>
<dbReference type="EMBL" id="DVMJ01000058">
    <property type="protein sequence ID" value="HIU13829.1"/>
    <property type="molecule type" value="Genomic_DNA"/>
</dbReference>
<organism evidence="1 2">
    <name type="scientific">Candidatus Fimiplasma intestinipullorum</name>
    <dbReference type="NCBI Taxonomy" id="2840825"/>
    <lineage>
        <taxon>Bacteria</taxon>
        <taxon>Bacillati</taxon>
        <taxon>Bacillota</taxon>
        <taxon>Clostridia</taxon>
        <taxon>Eubacteriales</taxon>
        <taxon>Candidatus Fimiplasma</taxon>
    </lineage>
</organism>
<proteinExistence type="predicted"/>
<evidence type="ECO:0000313" key="2">
    <source>
        <dbReference type="Proteomes" id="UP000824175"/>
    </source>
</evidence>
<evidence type="ECO:0000313" key="1">
    <source>
        <dbReference type="EMBL" id="HIU13829.1"/>
    </source>
</evidence>
<accession>A0A9D1HQV7</accession>
<protein>
    <submittedName>
        <fullName evidence="1">Uncharacterized protein</fullName>
    </submittedName>
</protein>
<reference evidence="1" key="1">
    <citation type="submission" date="2020-10" db="EMBL/GenBank/DDBJ databases">
        <authorList>
            <person name="Gilroy R."/>
        </authorList>
    </citation>
    <scope>NUCLEOTIDE SEQUENCE</scope>
    <source>
        <strain evidence="1">CHK195-11698</strain>
    </source>
</reference>
<dbReference type="Proteomes" id="UP000824175">
    <property type="component" value="Unassembled WGS sequence"/>
</dbReference>
<gene>
    <name evidence="1" type="ORF">IAD15_07140</name>
</gene>
<name>A0A9D1HQV7_9FIRM</name>
<sequence length="73" mass="8695">MANEGKRKKCFCIKDMILKVGRDNRTIFKKGEQYHCTIRDDHKTMISYKIYGSEFDLSCTAEEFSEYFILLKK</sequence>